<dbReference type="GO" id="GO:0033557">
    <property type="term" value="C:Slx1-Slx4 complex"/>
    <property type="evidence" value="ECO:0007669"/>
    <property type="project" value="UniProtKB-UniRule"/>
</dbReference>
<protein>
    <recommendedName>
        <fullName evidence="8 9">Structure-specific endonuclease subunit SLX4</fullName>
    </recommendedName>
</protein>
<dbReference type="GO" id="GO:0017108">
    <property type="term" value="F:5'-flap endonuclease activity"/>
    <property type="evidence" value="ECO:0007669"/>
    <property type="project" value="InterPro"/>
</dbReference>
<dbReference type="CDD" id="cd22999">
    <property type="entry name" value="SAP_SLX4"/>
    <property type="match status" value="1"/>
</dbReference>
<keyword evidence="4 9" id="KW-0227">DNA damage</keyword>
<evidence type="ECO:0000313" key="12">
    <source>
        <dbReference type="Proteomes" id="UP000237438"/>
    </source>
</evidence>
<dbReference type="GO" id="GO:0006310">
    <property type="term" value="P:DNA recombination"/>
    <property type="evidence" value="ECO:0007669"/>
    <property type="project" value="UniProtKB-UniRule"/>
</dbReference>
<proteinExistence type="inferred from homology"/>
<gene>
    <name evidence="9" type="primary">SLX4</name>
    <name evidence="11" type="ORF">EPUL_005183</name>
</gene>
<feature type="region of interest" description="Disordered" evidence="10">
    <location>
        <begin position="652"/>
        <end position="689"/>
    </location>
</feature>
<keyword evidence="6 9" id="KW-0234">DNA repair</keyword>
<accession>A0A2S4PNI0</accession>
<comment type="subunit">
    <text evidence="9">Forms a heterodimer with SLX1.</text>
</comment>
<keyword evidence="3 9" id="KW-0597">Phosphoprotein</keyword>
<dbReference type="Proteomes" id="UP000237438">
    <property type="component" value="Unassembled WGS sequence"/>
</dbReference>
<sequence length="827" mass="91910">MTINSSCLVTSPTLESRTAFHMSSSPLPSLSDLLTNVPQASRSRSPTASSPCIASAYFSGATTLSKSRKLAQVQKIDSNEPLRSSGAKESIVDARSIEEYVKNEKIHLEISSEVIDQPEICSSTECLTIVGPGRHKMDNQSVIESELPTDKVIKSKKAGMKKVDEVEAESKFISRGNLNEPEMRKQRSIQKKGRPKVERTAQSKLRKGKVTKPSAQPIPASNSKETKSKNKNVIHIESQEWISSAKENDSNATPLRDHVIDISISSDDLLNMDQNKKILNSLFEEFAYVKSPKSSNEKRKSKENIIGKRKLIELVKSTTTVPGKIKGKEKALKKKARTLTELSTSIFEEEQGPQSSLLNYLQLPGSEENLLKPKFSANSSSETSIIMKSTTSQTPKSALLSPESALRLVSKQDFVFGTSSQLAREESPTFHRDLNKPVQTLNQLSDPFSSSPIPRSTIKSKKSNQSLWNAASRDSDGHLLNVELVDLAISPNKVDAIDSSPIFAGDPFLEIGSSHQNTNTTSLPQYNSDISTVIDNDQQQGNHDDLLLLSCSPSKENSKSQKTAKCSENLTNKIAVGKAVDERPNYESYTNAQLAKEIAAYHFKPVKKREQMINLLQKCWLGKQEMKSKTSSANSRINVTKIRVEACSSKNYEIPPSKKSTNEKQKKETRSSSSKQRRESGAISETESCCGFSSESMTYEKSRKKPKRKNSISEVETEVETCRSKTFSPSLDLSPISASQLLFSHITQAIKNTAPSKEAKNPNWYEKILLYDPIVIEDLTVWLNTGALQKTNWDGEVDPKLVKKWCESKSICCLWRENLRGGARNRY</sequence>
<evidence type="ECO:0000256" key="9">
    <source>
        <dbReference type="HAMAP-Rule" id="MF_03110"/>
    </source>
</evidence>
<evidence type="ECO:0000256" key="1">
    <source>
        <dbReference type="ARBA" id="ARBA00004123"/>
    </source>
</evidence>
<comment type="function">
    <text evidence="9">Regulatory subunit of the SLX1-SLX4 structure-specific endonuclease that resolves DNA secondary structures generated during DNA repair and recombination. Has endonuclease activity towards branched DNA substrates, introducing single-strand cuts in duplex DNA close to junctions with ss-DNA.</text>
</comment>
<comment type="subcellular location">
    <subcellularLocation>
        <location evidence="1 9">Nucleus</location>
    </subcellularLocation>
</comment>
<evidence type="ECO:0000313" key="11">
    <source>
        <dbReference type="EMBL" id="POS83564.1"/>
    </source>
</evidence>
<dbReference type="InterPro" id="IPR027784">
    <property type="entry name" value="Slx4_ascomycetes"/>
</dbReference>
<dbReference type="GO" id="GO:0006260">
    <property type="term" value="P:DNA replication"/>
    <property type="evidence" value="ECO:0007669"/>
    <property type="project" value="InterPro"/>
</dbReference>
<comment type="caution">
    <text evidence="11">The sequence shown here is derived from an EMBL/GenBank/DDBJ whole genome shotgun (WGS) entry which is preliminary data.</text>
</comment>
<dbReference type="HAMAP" id="MF_03110">
    <property type="entry name" value="Endonuc_su_Slx4"/>
    <property type="match status" value="1"/>
</dbReference>
<dbReference type="InterPro" id="IPR018574">
    <property type="entry name" value="Structure-sp_endonuc_su_Slx4"/>
</dbReference>
<evidence type="ECO:0000256" key="3">
    <source>
        <dbReference type="ARBA" id="ARBA00022553"/>
    </source>
</evidence>
<comment type="PTM">
    <text evidence="9">Phosphorylated in response to DNA damage.</text>
</comment>
<evidence type="ECO:0000256" key="2">
    <source>
        <dbReference type="ARBA" id="ARBA00006661"/>
    </source>
</evidence>
<keyword evidence="5 9" id="KW-0233">DNA recombination</keyword>
<comment type="similarity">
    <text evidence="2 9">Belongs to the SLX4 family.</text>
</comment>
<reference evidence="11 12" key="1">
    <citation type="submission" date="2017-10" db="EMBL/GenBank/DDBJ databases">
        <title>Development of genomic resources for the powdery mildew, Erysiphe pulchra.</title>
        <authorList>
            <person name="Wadl P.A."/>
            <person name="Mack B.M."/>
            <person name="Moore G."/>
            <person name="Beltz S.B."/>
        </authorList>
    </citation>
    <scope>NUCLEOTIDE SEQUENCE [LARGE SCALE GENOMIC DNA]</scope>
    <source>
        <strain evidence="11">Cflorida</strain>
    </source>
</reference>
<feature type="region of interest" description="Disordered" evidence="10">
    <location>
        <begin position="174"/>
        <end position="232"/>
    </location>
</feature>
<feature type="compositionally biased region" description="Polar residues" evidence="10">
    <location>
        <begin position="442"/>
        <end position="454"/>
    </location>
</feature>
<evidence type="ECO:0000256" key="10">
    <source>
        <dbReference type="SAM" id="MobiDB-lite"/>
    </source>
</evidence>
<dbReference type="EMBL" id="PEDP01001496">
    <property type="protein sequence ID" value="POS83564.1"/>
    <property type="molecule type" value="Genomic_DNA"/>
</dbReference>
<feature type="compositionally biased region" description="Basic and acidic residues" evidence="10">
    <location>
        <begin position="660"/>
        <end position="680"/>
    </location>
</feature>
<evidence type="ECO:0000256" key="7">
    <source>
        <dbReference type="ARBA" id="ARBA00023242"/>
    </source>
</evidence>
<dbReference type="Pfam" id="PF09494">
    <property type="entry name" value="Slx4"/>
    <property type="match status" value="1"/>
</dbReference>
<evidence type="ECO:0000256" key="6">
    <source>
        <dbReference type="ARBA" id="ARBA00023204"/>
    </source>
</evidence>
<dbReference type="STRING" id="225359.A0A2S4PNI0"/>
<keyword evidence="12" id="KW-1185">Reference proteome</keyword>
<evidence type="ECO:0000256" key="8">
    <source>
        <dbReference type="ARBA" id="ARBA00029496"/>
    </source>
</evidence>
<dbReference type="GO" id="GO:0006281">
    <property type="term" value="P:DNA repair"/>
    <property type="evidence" value="ECO:0007669"/>
    <property type="project" value="UniProtKB-UniRule"/>
</dbReference>
<keyword evidence="7 9" id="KW-0539">Nucleus</keyword>
<feature type="region of interest" description="Disordered" evidence="10">
    <location>
        <begin position="442"/>
        <end position="465"/>
    </location>
</feature>
<name>A0A2S4PNI0_9PEZI</name>
<evidence type="ECO:0000256" key="5">
    <source>
        <dbReference type="ARBA" id="ARBA00023172"/>
    </source>
</evidence>
<dbReference type="AlphaFoldDB" id="A0A2S4PNI0"/>
<evidence type="ECO:0000256" key="4">
    <source>
        <dbReference type="ARBA" id="ARBA00022763"/>
    </source>
</evidence>
<organism evidence="11 12">
    <name type="scientific">Erysiphe pulchra</name>
    <dbReference type="NCBI Taxonomy" id="225359"/>
    <lineage>
        <taxon>Eukaryota</taxon>
        <taxon>Fungi</taxon>
        <taxon>Dikarya</taxon>
        <taxon>Ascomycota</taxon>
        <taxon>Pezizomycotina</taxon>
        <taxon>Leotiomycetes</taxon>
        <taxon>Erysiphales</taxon>
        <taxon>Erysiphaceae</taxon>
        <taxon>Erysiphe</taxon>
    </lineage>
</organism>
<dbReference type="OrthoDB" id="5349119at2759"/>